<dbReference type="GO" id="GO:0005829">
    <property type="term" value="C:cytosol"/>
    <property type="evidence" value="ECO:0007669"/>
    <property type="project" value="TreeGrafter"/>
</dbReference>
<evidence type="ECO:0000259" key="1">
    <source>
        <dbReference type="Pfam" id="PF03358"/>
    </source>
</evidence>
<dbReference type="InterPro" id="IPR005025">
    <property type="entry name" value="FMN_Rdtase-like_dom"/>
</dbReference>
<dbReference type="InterPro" id="IPR029039">
    <property type="entry name" value="Flavoprotein-like_sf"/>
</dbReference>
<dbReference type="PANTHER" id="PTHR30543">
    <property type="entry name" value="CHROMATE REDUCTASE"/>
    <property type="match status" value="1"/>
</dbReference>
<sequence>MAHAIAGTMPTPDPAALPLVVGIGGTIGGVSSTERSLRIALDAAAAQGFRTQLFGGADMARLPLYDPRATSRTPEEQAFVAAVRAASAVIIASPGYHGSISGVVKNALDLLEETARDERPYLSDMPVGLIATAYGWQATGSTIAALRSIVHALRGWPTPFAAAINTQITKFDEEGRASDAAVMEQLSLIGRQVARFAPLAAEAKRMQE</sequence>
<feature type="domain" description="NADPH-dependent FMN reductase-like" evidence="1">
    <location>
        <begin position="20"/>
        <end position="163"/>
    </location>
</feature>
<dbReference type="EC" id="1.5.1.38" evidence="2"/>
<organism evidence="2 3">
    <name type="scientific">Sphingomonas jinjuensis</name>
    <dbReference type="NCBI Taxonomy" id="535907"/>
    <lineage>
        <taxon>Bacteria</taxon>
        <taxon>Pseudomonadati</taxon>
        <taxon>Pseudomonadota</taxon>
        <taxon>Alphaproteobacteria</taxon>
        <taxon>Sphingomonadales</taxon>
        <taxon>Sphingomonadaceae</taxon>
        <taxon>Sphingomonas</taxon>
    </lineage>
</organism>
<evidence type="ECO:0000313" key="3">
    <source>
        <dbReference type="Proteomes" id="UP000529795"/>
    </source>
</evidence>
<dbReference type="Pfam" id="PF03358">
    <property type="entry name" value="FMN_red"/>
    <property type="match status" value="1"/>
</dbReference>
<dbReference type="Proteomes" id="UP000529795">
    <property type="component" value="Unassembled WGS sequence"/>
</dbReference>
<dbReference type="PANTHER" id="PTHR30543:SF21">
    <property type="entry name" value="NAD(P)H-DEPENDENT FMN REDUCTASE LOT6"/>
    <property type="match status" value="1"/>
</dbReference>
<evidence type="ECO:0000313" key="2">
    <source>
        <dbReference type="EMBL" id="MBB4152659.1"/>
    </source>
</evidence>
<keyword evidence="2" id="KW-0560">Oxidoreductase</keyword>
<dbReference type="GO" id="GO:0052873">
    <property type="term" value="F:FMN reductase (NADPH) activity"/>
    <property type="evidence" value="ECO:0007669"/>
    <property type="project" value="UniProtKB-EC"/>
</dbReference>
<dbReference type="AlphaFoldDB" id="A0A840F4D0"/>
<dbReference type="Gene3D" id="3.40.50.360">
    <property type="match status" value="1"/>
</dbReference>
<dbReference type="SUPFAM" id="SSF52218">
    <property type="entry name" value="Flavoproteins"/>
    <property type="match status" value="1"/>
</dbReference>
<reference evidence="2 3" key="1">
    <citation type="submission" date="2020-08" db="EMBL/GenBank/DDBJ databases">
        <title>Genomic Encyclopedia of Type Strains, Phase IV (KMG-IV): sequencing the most valuable type-strain genomes for metagenomic binning, comparative biology and taxonomic classification.</title>
        <authorList>
            <person name="Goeker M."/>
        </authorList>
    </citation>
    <scope>NUCLEOTIDE SEQUENCE [LARGE SCALE GENOMIC DNA]</scope>
    <source>
        <strain evidence="2 3">YC6723</strain>
    </source>
</reference>
<dbReference type="InterPro" id="IPR050712">
    <property type="entry name" value="NAD(P)H-dep_reductase"/>
</dbReference>
<protein>
    <submittedName>
        <fullName evidence="2">FMN reductase</fullName>
        <ecNumber evidence="2">1.5.1.38</ecNumber>
    </submittedName>
</protein>
<accession>A0A840F4D0</accession>
<keyword evidence="3" id="KW-1185">Reference proteome</keyword>
<dbReference type="EMBL" id="JACIEV010000001">
    <property type="protein sequence ID" value="MBB4152659.1"/>
    <property type="molecule type" value="Genomic_DNA"/>
</dbReference>
<gene>
    <name evidence="2" type="ORF">GGQ80_000535</name>
</gene>
<name>A0A840F4D0_9SPHN</name>
<comment type="caution">
    <text evidence="2">The sequence shown here is derived from an EMBL/GenBank/DDBJ whole genome shotgun (WGS) entry which is preliminary data.</text>
</comment>
<proteinExistence type="predicted"/>
<dbReference type="GO" id="GO:0010181">
    <property type="term" value="F:FMN binding"/>
    <property type="evidence" value="ECO:0007669"/>
    <property type="project" value="TreeGrafter"/>
</dbReference>